<keyword evidence="3" id="KW-1185">Reference proteome</keyword>
<feature type="region of interest" description="Disordered" evidence="1">
    <location>
        <begin position="48"/>
        <end position="67"/>
    </location>
</feature>
<sequence length="67" mass="7536">MERSIDRSVQVAFRTSKGRRDEIKRRADEAGVSVQIYLEAKALDLPFAPERPAGKPARTQEELPIAI</sequence>
<evidence type="ECO:0000313" key="3">
    <source>
        <dbReference type="Proteomes" id="UP000318297"/>
    </source>
</evidence>
<dbReference type="EMBL" id="VIVQ01000005">
    <property type="protein sequence ID" value="TWE07358.1"/>
    <property type="molecule type" value="Genomic_DNA"/>
</dbReference>
<protein>
    <submittedName>
        <fullName evidence="2">Uncharacterized protein</fullName>
    </submittedName>
</protein>
<dbReference type="Proteomes" id="UP000318297">
    <property type="component" value="Unassembled WGS sequence"/>
</dbReference>
<comment type="caution">
    <text evidence="2">The sequence shown here is derived from an EMBL/GenBank/DDBJ whole genome shotgun (WGS) entry which is preliminary data.</text>
</comment>
<gene>
    <name evidence="2" type="ORF">BKA23_3371</name>
</gene>
<proteinExistence type="predicted"/>
<organism evidence="2 3">
    <name type="scientific">Rudaeicoccus suwonensis</name>
    <dbReference type="NCBI Taxonomy" id="657409"/>
    <lineage>
        <taxon>Bacteria</taxon>
        <taxon>Bacillati</taxon>
        <taxon>Actinomycetota</taxon>
        <taxon>Actinomycetes</taxon>
        <taxon>Micrococcales</taxon>
        <taxon>Dermacoccaceae</taxon>
        <taxon>Rudaeicoccus</taxon>
    </lineage>
</organism>
<name>A0A561DVG6_9MICO</name>
<evidence type="ECO:0000256" key="1">
    <source>
        <dbReference type="SAM" id="MobiDB-lite"/>
    </source>
</evidence>
<accession>A0A561DVG6</accession>
<evidence type="ECO:0000313" key="2">
    <source>
        <dbReference type="EMBL" id="TWE07358.1"/>
    </source>
</evidence>
<dbReference type="AlphaFoldDB" id="A0A561DVG6"/>
<reference evidence="2 3" key="1">
    <citation type="submission" date="2019-06" db="EMBL/GenBank/DDBJ databases">
        <title>Sequencing the genomes of 1000 actinobacteria strains.</title>
        <authorList>
            <person name="Klenk H.-P."/>
        </authorList>
    </citation>
    <scope>NUCLEOTIDE SEQUENCE [LARGE SCALE GENOMIC DNA]</scope>
    <source>
        <strain evidence="2 3">DSM 19560</strain>
    </source>
</reference>